<dbReference type="RefSeq" id="WP_160654309.1">
    <property type="nucleotide sequence ID" value="NZ_JBHRWU010000001.1"/>
</dbReference>
<evidence type="ECO:0000259" key="8">
    <source>
        <dbReference type="Pfam" id="PF08439"/>
    </source>
</evidence>
<keyword evidence="3 6" id="KW-0378">Hydrolase</keyword>
<dbReference type="Gene3D" id="1.10.1370.20">
    <property type="entry name" value="Oligoendopeptidase f, C-terminal domain"/>
    <property type="match status" value="1"/>
</dbReference>
<dbReference type="Proteomes" id="UP000436284">
    <property type="component" value="Unassembled WGS sequence"/>
</dbReference>
<accession>A0A6N8TYC9</accession>
<keyword evidence="4 6" id="KW-0862">Zinc</keyword>
<keyword evidence="2 6" id="KW-0479">Metal-binding</keyword>
<gene>
    <name evidence="9" type="primary">pepF</name>
    <name evidence="9" type="ORF">GQ671_06285</name>
</gene>
<dbReference type="CDD" id="cd09608">
    <property type="entry name" value="M3B_PepF"/>
    <property type="match status" value="1"/>
</dbReference>
<evidence type="ECO:0000259" key="7">
    <source>
        <dbReference type="Pfam" id="PF01432"/>
    </source>
</evidence>
<keyword evidence="5 6" id="KW-0482">Metalloprotease</keyword>
<keyword evidence="1 6" id="KW-0645">Protease</keyword>
<dbReference type="InterPro" id="IPR001567">
    <property type="entry name" value="Pept_M3A_M3B_dom"/>
</dbReference>
<dbReference type="Pfam" id="PF08439">
    <property type="entry name" value="Peptidase_M3_N"/>
    <property type="match status" value="1"/>
</dbReference>
<dbReference type="Pfam" id="PF01432">
    <property type="entry name" value="Peptidase_M3"/>
    <property type="match status" value="1"/>
</dbReference>
<evidence type="ECO:0000256" key="5">
    <source>
        <dbReference type="ARBA" id="ARBA00023049"/>
    </source>
</evidence>
<proteinExistence type="inferred from homology"/>
<evidence type="ECO:0000313" key="9">
    <source>
        <dbReference type="EMBL" id="MXQ50874.1"/>
    </source>
</evidence>
<evidence type="ECO:0000313" key="10">
    <source>
        <dbReference type="Proteomes" id="UP000436284"/>
    </source>
</evidence>
<reference evidence="9 10" key="1">
    <citation type="submission" date="2019-12" db="EMBL/GenBank/DDBJ databases">
        <title>Salinicoccus cyprini sp. nov., isolated from gastro-intestinal tract of mirror carp, Cyprinus carpio var. specularis, collected from Gobind Sagar Reservoir, Himachal Pradesh, India.</title>
        <authorList>
            <person name="Talwar C."/>
            <person name="Singh A.K."/>
            <person name="Lal R."/>
            <person name="Negi R.K."/>
        </authorList>
    </citation>
    <scope>NUCLEOTIDE SEQUENCE [LARGE SCALE GENOMIC DNA]</scope>
    <source>
        <strain evidence="9 10">J-82</strain>
    </source>
</reference>
<name>A0A6N8TYC9_9STAP</name>
<dbReference type="AlphaFoldDB" id="A0A6N8TYC9"/>
<sequence>MAKVITREEQEEKYTWNLETIFESDAAFEEKYKELEGRLGEEAQFQGKIDSSEVLAEALETERAISDEIGKLFVYAHLKHDQDTSNDTYSALESKARTLVVKFNTAWSFLVPEIMKIDQETLEAWRQDARLSEFSFDLEKLNKKREHVLSDKEEKLLAQAGEVMSSPTSTFGMFNNADLEFPDAVDADGNAHALTQGTYIDLLKSSDRTLRQSAYENLYSTYGAFKNTLSQTLQGVVSTHVFQAQARGYDSARHQALSNNFIPEEVYDNLVKTVNDHLHLMHRYTELRRKQLGVDKLRMYDVYTPMIKDVEFEMTYEEAKDWMLKSLEPMGETYLDIIKEGLGNRWVDVYENKGKRSGAYSSGTYGTNPFILMNWQDNVNNLFTLTHEFGHSVHSYYSRQNQPSNASGYSIFVAEVASNFNEALLADYMFKNLEDTKKKLYLLNEQLEGFRGSVFRQTMFAEFEHKIHSMKEAGEPLTAGSLNAVYGELNRKYFGDAVEYDEYIDVEWARIPHFYMNYYVYQYSTGYAAAASLSKQVLEGDKEVAERYINEFLKKGSSDYPINVLKNAGVDMTTSEPIENAMKVFESQLDQFEALLKEL</sequence>
<dbReference type="NCBIfam" id="TIGR00181">
    <property type="entry name" value="pepF"/>
    <property type="match status" value="1"/>
</dbReference>
<protein>
    <recommendedName>
        <fullName evidence="6">Oligopeptidase F</fullName>
        <ecNumber evidence="6">3.4.24.-</ecNumber>
    </recommendedName>
</protein>
<dbReference type="InterPro" id="IPR045090">
    <property type="entry name" value="Pept_M3A_M3B"/>
</dbReference>
<dbReference type="PANTHER" id="PTHR11804:SF84">
    <property type="entry name" value="SACCHAROLYSIN"/>
    <property type="match status" value="1"/>
</dbReference>
<dbReference type="InterPro" id="IPR004438">
    <property type="entry name" value="Peptidase_M3B"/>
</dbReference>
<evidence type="ECO:0000256" key="4">
    <source>
        <dbReference type="ARBA" id="ARBA00022833"/>
    </source>
</evidence>
<dbReference type="GO" id="GO:0006508">
    <property type="term" value="P:proteolysis"/>
    <property type="evidence" value="ECO:0007669"/>
    <property type="project" value="UniProtKB-KW"/>
</dbReference>
<comment type="caution">
    <text evidence="9">The sequence shown here is derived from an EMBL/GenBank/DDBJ whole genome shotgun (WGS) entry which is preliminary data.</text>
</comment>
<dbReference type="PANTHER" id="PTHR11804">
    <property type="entry name" value="PROTEASE M3 THIMET OLIGOPEPTIDASE-RELATED"/>
    <property type="match status" value="1"/>
</dbReference>
<evidence type="ECO:0000256" key="3">
    <source>
        <dbReference type="ARBA" id="ARBA00022801"/>
    </source>
</evidence>
<dbReference type="InterPro" id="IPR013647">
    <property type="entry name" value="OligopepF_N_dom"/>
</dbReference>
<dbReference type="EC" id="3.4.24.-" evidence="6"/>
<dbReference type="GO" id="GO:0006518">
    <property type="term" value="P:peptide metabolic process"/>
    <property type="evidence" value="ECO:0007669"/>
    <property type="project" value="TreeGrafter"/>
</dbReference>
<comment type="function">
    <text evidence="6">Has oligopeptidase activity and degrades a variety of small bioactive peptides.</text>
</comment>
<keyword evidence="10" id="KW-1185">Reference proteome</keyword>
<feature type="domain" description="Peptidase M3A/M3B catalytic" evidence="7">
    <location>
        <begin position="202"/>
        <end position="583"/>
    </location>
</feature>
<organism evidence="9 10">
    <name type="scientific">Salinicoccus hispanicus</name>
    <dbReference type="NCBI Taxonomy" id="157225"/>
    <lineage>
        <taxon>Bacteria</taxon>
        <taxon>Bacillati</taxon>
        <taxon>Bacillota</taxon>
        <taxon>Bacilli</taxon>
        <taxon>Bacillales</taxon>
        <taxon>Staphylococcaceae</taxon>
        <taxon>Salinicoccus</taxon>
    </lineage>
</organism>
<dbReference type="OrthoDB" id="9766487at2"/>
<evidence type="ECO:0000256" key="6">
    <source>
        <dbReference type="RuleBase" id="RU368091"/>
    </source>
</evidence>
<dbReference type="GO" id="GO:0046872">
    <property type="term" value="F:metal ion binding"/>
    <property type="evidence" value="ECO:0007669"/>
    <property type="project" value="UniProtKB-UniRule"/>
</dbReference>
<dbReference type="GO" id="GO:0004222">
    <property type="term" value="F:metalloendopeptidase activity"/>
    <property type="evidence" value="ECO:0007669"/>
    <property type="project" value="UniProtKB-UniRule"/>
</dbReference>
<dbReference type="InterPro" id="IPR042088">
    <property type="entry name" value="OligoPept_F_C"/>
</dbReference>
<dbReference type="Gene3D" id="1.10.287.830">
    <property type="entry name" value="putative peptidase helix hairpin domain like"/>
    <property type="match status" value="1"/>
</dbReference>
<feature type="domain" description="Oligopeptidase F N-terminal" evidence="8">
    <location>
        <begin position="113"/>
        <end position="181"/>
    </location>
</feature>
<dbReference type="EMBL" id="WUUK01000002">
    <property type="protein sequence ID" value="MXQ50874.1"/>
    <property type="molecule type" value="Genomic_DNA"/>
</dbReference>
<dbReference type="Gene3D" id="1.20.140.70">
    <property type="entry name" value="Oligopeptidase f, N-terminal domain"/>
    <property type="match status" value="1"/>
</dbReference>
<comment type="cofactor">
    <cofactor evidence="6">
        <name>Zn(2+)</name>
        <dbReference type="ChEBI" id="CHEBI:29105"/>
    </cofactor>
    <text evidence="6">Binds 1 zinc ion.</text>
</comment>
<comment type="similarity">
    <text evidence="6">Belongs to the peptidase M3B family.</text>
</comment>
<evidence type="ECO:0000256" key="1">
    <source>
        <dbReference type="ARBA" id="ARBA00022670"/>
    </source>
</evidence>
<evidence type="ECO:0000256" key="2">
    <source>
        <dbReference type="ARBA" id="ARBA00022723"/>
    </source>
</evidence>
<dbReference type="SUPFAM" id="SSF55486">
    <property type="entry name" value="Metalloproteases ('zincins'), catalytic domain"/>
    <property type="match status" value="1"/>
</dbReference>